<proteinExistence type="predicted"/>
<dbReference type="EMBL" id="CP042476">
    <property type="protein sequence ID" value="QED37220.1"/>
    <property type="molecule type" value="Genomic_DNA"/>
</dbReference>
<name>A0A5B8YH52_9FLAO</name>
<dbReference type="OrthoDB" id="2915162at2"/>
<reference evidence="2 3" key="1">
    <citation type="submission" date="2019-08" db="EMBL/GenBank/DDBJ databases">
        <title>Antarcticibacterium arcticum sp. nov., a bacterium isolated from marine sediment of the Canadian Beaufort Sea.</title>
        <authorList>
            <person name="Lee Y.M."/>
            <person name="Baek K."/>
            <person name="Lee D.-H."/>
            <person name="Shin S.C."/>
            <person name="Jin Y.K."/>
            <person name="Park Y."/>
        </authorList>
    </citation>
    <scope>NUCLEOTIDE SEQUENCE [LARGE SCALE GENOMIC DNA]</scope>
    <source>
        <strain evidence="2 3">PAMC 28998</strain>
    </source>
</reference>
<evidence type="ECO:0000256" key="1">
    <source>
        <dbReference type="SAM" id="Phobius"/>
    </source>
</evidence>
<keyword evidence="1" id="KW-0812">Transmembrane</keyword>
<dbReference type="Proteomes" id="UP000321954">
    <property type="component" value="Chromosome"/>
</dbReference>
<organism evidence="2 3">
    <name type="scientific">Antarcticibacterium arcticum</name>
    <dbReference type="NCBI Taxonomy" id="2585771"/>
    <lineage>
        <taxon>Bacteria</taxon>
        <taxon>Pseudomonadati</taxon>
        <taxon>Bacteroidota</taxon>
        <taxon>Flavobacteriia</taxon>
        <taxon>Flavobacteriales</taxon>
        <taxon>Flavobacteriaceae</taxon>
        <taxon>Antarcticibacterium</taxon>
    </lineage>
</organism>
<gene>
    <name evidence="2" type="ORF">FK178_05625</name>
</gene>
<protein>
    <submittedName>
        <fullName evidence="2">Uncharacterized protein</fullName>
    </submittedName>
</protein>
<accession>A0A5B8YH52</accession>
<keyword evidence="3" id="KW-1185">Reference proteome</keyword>
<feature type="transmembrane region" description="Helical" evidence="1">
    <location>
        <begin position="12"/>
        <end position="29"/>
    </location>
</feature>
<dbReference type="AlphaFoldDB" id="A0A5B8YH52"/>
<feature type="transmembrane region" description="Helical" evidence="1">
    <location>
        <begin position="41"/>
        <end position="63"/>
    </location>
</feature>
<keyword evidence="1" id="KW-0472">Membrane</keyword>
<keyword evidence="1" id="KW-1133">Transmembrane helix</keyword>
<feature type="transmembrane region" description="Helical" evidence="1">
    <location>
        <begin position="101"/>
        <end position="126"/>
    </location>
</feature>
<feature type="transmembrane region" description="Helical" evidence="1">
    <location>
        <begin position="69"/>
        <end position="89"/>
    </location>
</feature>
<sequence>MDISIFLARFWGWYLIIFFIILTFNPIRIRQIFADLRDQKFLIITAFLAIILGLVSLLLHNIWEPGWKFIITAIGWTSLFLGLALFIFPDPSSRKLESINIKFVQVIYVILFLAGLYLLNIGYSILLY</sequence>
<dbReference type="KEGG" id="anp:FK178_05625"/>
<evidence type="ECO:0000313" key="2">
    <source>
        <dbReference type="EMBL" id="QED37220.1"/>
    </source>
</evidence>
<evidence type="ECO:0000313" key="3">
    <source>
        <dbReference type="Proteomes" id="UP000321954"/>
    </source>
</evidence>